<proteinExistence type="predicted"/>
<gene>
    <name evidence="2" type="ORF">AVEN_184061_1</name>
</gene>
<name>A0A4Y2CY31_ARAVE</name>
<reference evidence="2 3" key="1">
    <citation type="journal article" date="2019" name="Sci. Rep.">
        <title>Orb-weaving spider Araneus ventricosus genome elucidates the spidroin gene catalogue.</title>
        <authorList>
            <person name="Kono N."/>
            <person name="Nakamura H."/>
            <person name="Ohtoshi R."/>
            <person name="Moran D.A.P."/>
            <person name="Shinohara A."/>
            <person name="Yoshida Y."/>
            <person name="Fujiwara M."/>
            <person name="Mori M."/>
            <person name="Tomita M."/>
            <person name="Arakawa K."/>
        </authorList>
    </citation>
    <scope>NUCLEOTIDE SEQUENCE [LARGE SCALE GENOMIC DNA]</scope>
</reference>
<dbReference type="AlphaFoldDB" id="A0A4Y2CY31"/>
<feature type="region of interest" description="Disordered" evidence="1">
    <location>
        <begin position="38"/>
        <end position="68"/>
    </location>
</feature>
<sequence length="100" mass="11408">MPLMRGGGKCFFHSKSPETKIPSFKTPLPTFQRYLSQRTKNSSSGGGMEGDNMKPDVAKRVEDTSPRFPRMEQNDIKLFWCRISCLREARGDANNNHEDI</sequence>
<evidence type="ECO:0000256" key="1">
    <source>
        <dbReference type="SAM" id="MobiDB-lite"/>
    </source>
</evidence>
<organism evidence="2 3">
    <name type="scientific">Araneus ventricosus</name>
    <name type="common">Orbweaver spider</name>
    <name type="synonym">Epeira ventricosa</name>
    <dbReference type="NCBI Taxonomy" id="182803"/>
    <lineage>
        <taxon>Eukaryota</taxon>
        <taxon>Metazoa</taxon>
        <taxon>Ecdysozoa</taxon>
        <taxon>Arthropoda</taxon>
        <taxon>Chelicerata</taxon>
        <taxon>Arachnida</taxon>
        <taxon>Araneae</taxon>
        <taxon>Araneomorphae</taxon>
        <taxon>Entelegynae</taxon>
        <taxon>Araneoidea</taxon>
        <taxon>Araneidae</taxon>
        <taxon>Araneus</taxon>
    </lineage>
</organism>
<keyword evidence="3" id="KW-1185">Reference proteome</keyword>
<dbReference type="Proteomes" id="UP000499080">
    <property type="component" value="Unassembled WGS sequence"/>
</dbReference>
<comment type="caution">
    <text evidence="2">The sequence shown here is derived from an EMBL/GenBank/DDBJ whole genome shotgun (WGS) entry which is preliminary data.</text>
</comment>
<accession>A0A4Y2CY31</accession>
<evidence type="ECO:0000313" key="3">
    <source>
        <dbReference type="Proteomes" id="UP000499080"/>
    </source>
</evidence>
<feature type="compositionally biased region" description="Basic and acidic residues" evidence="1">
    <location>
        <begin position="51"/>
        <end position="68"/>
    </location>
</feature>
<dbReference type="EMBL" id="BGPR01000269">
    <property type="protein sequence ID" value="GBM09350.1"/>
    <property type="molecule type" value="Genomic_DNA"/>
</dbReference>
<evidence type="ECO:0000313" key="2">
    <source>
        <dbReference type="EMBL" id="GBM09350.1"/>
    </source>
</evidence>
<protein>
    <submittedName>
        <fullName evidence="2">Uncharacterized protein</fullName>
    </submittedName>
</protein>